<dbReference type="InterPro" id="IPR045518">
    <property type="entry name" value="2EXR"/>
</dbReference>
<dbReference type="Proteomes" id="UP000178912">
    <property type="component" value="Unassembled WGS sequence"/>
</dbReference>
<feature type="domain" description="2EXR" evidence="1">
    <location>
        <begin position="17"/>
        <end position="133"/>
    </location>
</feature>
<name>A0A1E1LP67_9HELO</name>
<dbReference type="AlphaFoldDB" id="A0A1E1LP67"/>
<organism evidence="2 3">
    <name type="scientific">Rhynchosporium agropyri</name>
    <dbReference type="NCBI Taxonomy" id="914238"/>
    <lineage>
        <taxon>Eukaryota</taxon>
        <taxon>Fungi</taxon>
        <taxon>Dikarya</taxon>
        <taxon>Ascomycota</taxon>
        <taxon>Pezizomycotina</taxon>
        <taxon>Leotiomycetes</taxon>
        <taxon>Helotiales</taxon>
        <taxon>Ploettnerulaceae</taxon>
        <taxon>Rhynchosporium</taxon>
    </lineage>
</organism>
<accession>A0A1E1LP67</accession>
<evidence type="ECO:0000313" key="2">
    <source>
        <dbReference type="EMBL" id="CZT12266.1"/>
    </source>
</evidence>
<protein>
    <recommendedName>
        <fullName evidence="1">2EXR domain-containing protein</fullName>
    </recommendedName>
</protein>
<keyword evidence="3" id="KW-1185">Reference proteome</keyword>
<reference evidence="3" key="1">
    <citation type="submission" date="2016-03" db="EMBL/GenBank/DDBJ databases">
        <authorList>
            <person name="Guldener U."/>
        </authorList>
    </citation>
    <scope>NUCLEOTIDE SEQUENCE [LARGE SCALE GENOMIC DNA]</scope>
    <source>
        <strain evidence="3">04CH-RAC-A.6.1</strain>
    </source>
</reference>
<evidence type="ECO:0000259" key="1">
    <source>
        <dbReference type="Pfam" id="PF20150"/>
    </source>
</evidence>
<evidence type="ECO:0000313" key="3">
    <source>
        <dbReference type="Proteomes" id="UP000178912"/>
    </source>
</evidence>
<gene>
    <name evidence="2" type="ORF">RAG0_16149</name>
</gene>
<sequence length="153" mass="16689">MSTSVESSDRSAALLEFTPSSRLPVELRAVIWSLAASNESRIVKVFLHAPDNKAWDPRVDGSIETPKNHARHEESRVVGEQFYMLCHEKQQTGEAGLPTKIANGDNGIVPINVAVTPTINTSGNALIINFELDISVCEPKTLIMMLTDCISGE</sequence>
<dbReference type="Pfam" id="PF20150">
    <property type="entry name" value="2EXR"/>
    <property type="match status" value="1"/>
</dbReference>
<dbReference type="EMBL" id="FJUX01000157">
    <property type="protein sequence ID" value="CZT12266.1"/>
    <property type="molecule type" value="Genomic_DNA"/>
</dbReference>
<proteinExistence type="predicted"/>